<dbReference type="Proteomes" id="UP001521137">
    <property type="component" value="Unassembled WGS sequence"/>
</dbReference>
<name>A0ABS9DEP1_9ALTE</name>
<dbReference type="RefSeq" id="WP_235314345.1">
    <property type="nucleotide sequence ID" value="NZ_JAKGAS010000016.1"/>
</dbReference>
<protein>
    <submittedName>
        <fullName evidence="5">Cupin domain-containing protein</fullName>
    </submittedName>
</protein>
<evidence type="ECO:0000256" key="1">
    <source>
        <dbReference type="ARBA" id="ARBA00001954"/>
    </source>
</evidence>
<comment type="cofactor">
    <cofactor evidence="1">
        <name>Fe(2+)</name>
        <dbReference type="ChEBI" id="CHEBI:29033"/>
    </cofactor>
</comment>
<keyword evidence="2" id="KW-0479">Metal-binding</keyword>
<gene>
    <name evidence="5" type="ORF">L0668_19205</name>
</gene>
<evidence type="ECO:0000313" key="5">
    <source>
        <dbReference type="EMBL" id="MCF2950244.1"/>
    </source>
</evidence>
<proteinExistence type="predicted"/>
<evidence type="ECO:0000256" key="3">
    <source>
        <dbReference type="ARBA" id="ARBA00023004"/>
    </source>
</evidence>
<feature type="domain" description="JmjC" evidence="4">
    <location>
        <begin position="92"/>
        <end position="219"/>
    </location>
</feature>
<reference evidence="5 6" key="1">
    <citation type="submission" date="2022-01" db="EMBL/GenBank/DDBJ databases">
        <title>Paraglaciecola sp. G1-23.</title>
        <authorList>
            <person name="Jin M.S."/>
            <person name="Han D.M."/>
            <person name="Kim H.M."/>
            <person name="Jeon C.O."/>
        </authorList>
    </citation>
    <scope>NUCLEOTIDE SEQUENCE [LARGE SCALE GENOMIC DNA]</scope>
    <source>
        <strain evidence="5 6">G1-23</strain>
    </source>
</reference>
<dbReference type="PROSITE" id="PS51184">
    <property type="entry name" value="JMJC"/>
    <property type="match status" value="1"/>
</dbReference>
<keyword evidence="6" id="KW-1185">Reference proteome</keyword>
<dbReference type="Pfam" id="PF08007">
    <property type="entry name" value="JmjC_2"/>
    <property type="match status" value="1"/>
</dbReference>
<dbReference type="SUPFAM" id="SSF51197">
    <property type="entry name" value="Clavaminate synthase-like"/>
    <property type="match status" value="1"/>
</dbReference>
<evidence type="ECO:0000259" key="4">
    <source>
        <dbReference type="PROSITE" id="PS51184"/>
    </source>
</evidence>
<dbReference type="EMBL" id="JAKGAS010000016">
    <property type="protein sequence ID" value="MCF2950244.1"/>
    <property type="molecule type" value="Genomic_DNA"/>
</dbReference>
<dbReference type="SMART" id="SM00558">
    <property type="entry name" value="JmjC"/>
    <property type="match status" value="1"/>
</dbReference>
<evidence type="ECO:0000313" key="6">
    <source>
        <dbReference type="Proteomes" id="UP001521137"/>
    </source>
</evidence>
<dbReference type="Gene3D" id="2.60.120.650">
    <property type="entry name" value="Cupin"/>
    <property type="match status" value="1"/>
</dbReference>
<dbReference type="InterPro" id="IPR003347">
    <property type="entry name" value="JmjC_dom"/>
</dbReference>
<accession>A0ABS9DEP1</accession>
<sequence length="391" mass="44828">MYKLQNFNNEQFLKHYWQQKPLVIKQGFKNFIDPVDEHLLAGLTEEDEVDSRIVSCDNQKWQVTHGPFDDINQHLLGAWSLLVQSVDHYLPEADQLMRAFDFIPYWRMDDLMVSYSNAQAGVGPHLDQYDVFIIQGKGTRRWQVGLPADFQKTQPHCDLSQITGFEPVIDEVLSAGDILYIPPNHPHNGVALEECLNYSVGFRAPTTQELLSSFADHAIDNNMLTNRYSDKEISTRQYSGEIKQQELAAFKAMLQDALQSDQLEQWLPNFMSQSKVLAQSHLVQDSVTPEQITEELKLGSVFVRAPGIKPVFIEQKAEQDVVQSDTFRFYIEGQQFSVVNSSVANNEAKLVKNFLCNPKFNDSVENNAYKRLFFTQLLSTLVNSGFWYIDE</sequence>
<organism evidence="5 6">
    <name type="scientific">Paraglaciecola algarum</name>
    <dbReference type="NCBI Taxonomy" id="3050085"/>
    <lineage>
        <taxon>Bacteria</taxon>
        <taxon>Pseudomonadati</taxon>
        <taxon>Pseudomonadota</taxon>
        <taxon>Gammaproteobacteria</taxon>
        <taxon>Alteromonadales</taxon>
        <taxon>Alteromonadaceae</taxon>
        <taxon>Paraglaciecola</taxon>
    </lineage>
</organism>
<keyword evidence="3" id="KW-0408">Iron</keyword>
<dbReference type="InterPro" id="IPR039994">
    <property type="entry name" value="NO66-like"/>
</dbReference>
<evidence type="ECO:0000256" key="2">
    <source>
        <dbReference type="ARBA" id="ARBA00022723"/>
    </source>
</evidence>
<dbReference type="PANTHER" id="PTHR13096">
    <property type="entry name" value="MINA53 MYC INDUCED NUCLEAR ANTIGEN"/>
    <property type="match status" value="1"/>
</dbReference>
<dbReference type="PANTHER" id="PTHR13096:SF8">
    <property type="entry name" value="RIBOSOMAL OXYGENASE 1"/>
    <property type="match status" value="1"/>
</dbReference>
<comment type="caution">
    <text evidence="5">The sequence shown here is derived from an EMBL/GenBank/DDBJ whole genome shotgun (WGS) entry which is preliminary data.</text>
</comment>
<dbReference type="Gene3D" id="3.40.366.30">
    <property type="entry name" value="50S ribosomal protein L16 arginine hydroxylase, Chain A, Domain 2"/>
    <property type="match status" value="1"/>
</dbReference>